<feature type="region of interest" description="Disordered" evidence="1">
    <location>
        <begin position="18"/>
        <end position="146"/>
    </location>
</feature>
<dbReference type="PROSITE" id="PS51257">
    <property type="entry name" value="PROKAR_LIPOPROTEIN"/>
    <property type="match status" value="1"/>
</dbReference>
<dbReference type="VEuPathDB" id="FungiDB:ACLA_043630"/>
<name>A1C8K6_ASPCL</name>
<dbReference type="eggNOG" id="ENOG502SR6P">
    <property type="taxonomic scope" value="Eukaryota"/>
</dbReference>
<dbReference type="AlphaFoldDB" id="A1C8K6"/>
<evidence type="ECO:0000256" key="1">
    <source>
        <dbReference type="SAM" id="MobiDB-lite"/>
    </source>
</evidence>
<dbReference type="RefSeq" id="XP_001275069.1">
    <property type="nucleotide sequence ID" value="XM_001275068.1"/>
</dbReference>
<evidence type="ECO:0000256" key="2">
    <source>
        <dbReference type="SAM" id="SignalP"/>
    </source>
</evidence>
<dbReference type="OMA" id="HCDGPAS"/>
<protein>
    <recommendedName>
        <fullName evidence="5">GPI anchored protein</fullName>
    </recommendedName>
</protein>
<dbReference type="Proteomes" id="UP000006701">
    <property type="component" value="Unassembled WGS sequence"/>
</dbReference>
<organism evidence="3 4">
    <name type="scientific">Aspergillus clavatus (strain ATCC 1007 / CBS 513.65 / DSM 816 / NCTC 3887 / NRRL 1 / QM 1276 / 107)</name>
    <dbReference type="NCBI Taxonomy" id="344612"/>
    <lineage>
        <taxon>Eukaryota</taxon>
        <taxon>Fungi</taxon>
        <taxon>Dikarya</taxon>
        <taxon>Ascomycota</taxon>
        <taxon>Pezizomycotina</taxon>
        <taxon>Eurotiomycetes</taxon>
        <taxon>Eurotiomycetidae</taxon>
        <taxon>Eurotiales</taxon>
        <taxon>Aspergillaceae</taxon>
        <taxon>Aspergillus</taxon>
        <taxon>Aspergillus subgen. Fumigati</taxon>
    </lineage>
</organism>
<dbReference type="KEGG" id="act:ACLA_043630"/>
<evidence type="ECO:0008006" key="5">
    <source>
        <dbReference type="Google" id="ProtNLM"/>
    </source>
</evidence>
<dbReference type="GeneID" id="4707365"/>
<feature type="compositionally biased region" description="Basic and acidic residues" evidence="1">
    <location>
        <begin position="92"/>
        <end position="101"/>
    </location>
</feature>
<proteinExistence type="predicted"/>
<keyword evidence="2" id="KW-0732">Signal</keyword>
<accession>A1C8K6</accession>
<feature type="compositionally biased region" description="Low complexity" evidence="1">
    <location>
        <begin position="43"/>
        <end position="62"/>
    </location>
</feature>
<feature type="compositionally biased region" description="Basic and acidic residues" evidence="1">
    <location>
        <begin position="121"/>
        <end position="131"/>
    </location>
</feature>
<evidence type="ECO:0000313" key="4">
    <source>
        <dbReference type="Proteomes" id="UP000006701"/>
    </source>
</evidence>
<sequence>MRHFHLALLALASTAVLAQDPGPSPTASVGCEPHGDHWHCDGPASPTATSTTTKPSLAPSPTESSGCEPHGDHWHCDGPASTAAVTATTTHSPDDEHDEHVTGSPSPTAPSPTASVGCTPHGDHWHCDGPRETGSGTGSVSAGSTLVASTSSATSSAAGTVQTGNGGASMGVDLSIAAGLAVAVAAFHI</sequence>
<dbReference type="EMBL" id="DS027046">
    <property type="protein sequence ID" value="EAW13643.1"/>
    <property type="molecule type" value="Genomic_DNA"/>
</dbReference>
<feature type="compositionally biased region" description="Low complexity" evidence="1">
    <location>
        <begin position="80"/>
        <end position="90"/>
    </location>
</feature>
<evidence type="ECO:0000313" key="3">
    <source>
        <dbReference type="EMBL" id="EAW13643.1"/>
    </source>
</evidence>
<gene>
    <name evidence="3" type="ORF">ACLA_043630</name>
</gene>
<feature type="signal peptide" evidence="2">
    <location>
        <begin position="1"/>
        <end position="18"/>
    </location>
</feature>
<reference evidence="3 4" key="1">
    <citation type="journal article" date="2008" name="PLoS Genet.">
        <title>Genomic islands in the pathogenic filamentous fungus Aspergillus fumigatus.</title>
        <authorList>
            <person name="Fedorova N.D."/>
            <person name="Khaldi N."/>
            <person name="Joardar V.S."/>
            <person name="Maiti R."/>
            <person name="Amedeo P."/>
            <person name="Anderson M.J."/>
            <person name="Crabtree J."/>
            <person name="Silva J.C."/>
            <person name="Badger J.H."/>
            <person name="Albarraq A."/>
            <person name="Angiuoli S."/>
            <person name="Bussey H."/>
            <person name="Bowyer P."/>
            <person name="Cotty P.J."/>
            <person name="Dyer P.S."/>
            <person name="Egan A."/>
            <person name="Galens K."/>
            <person name="Fraser-Liggett C.M."/>
            <person name="Haas B.J."/>
            <person name="Inman J.M."/>
            <person name="Kent R."/>
            <person name="Lemieux S."/>
            <person name="Malavazi I."/>
            <person name="Orvis J."/>
            <person name="Roemer T."/>
            <person name="Ronning C.M."/>
            <person name="Sundaram J.P."/>
            <person name="Sutton G."/>
            <person name="Turner G."/>
            <person name="Venter J.C."/>
            <person name="White O.R."/>
            <person name="Whitty B.R."/>
            <person name="Youngman P."/>
            <person name="Wolfe K.H."/>
            <person name="Goldman G.H."/>
            <person name="Wortman J.R."/>
            <person name="Jiang B."/>
            <person name="Denning D.W."/>
            <person name="Nierman W.C."/>
        </authorList>
    </citation>
    <scope>NUCLEOTIDE SEQUENCE [LARGE SCALE GENOMIC DNA]</scope>
    <source>
        <strain evidence="4">ATCC 1007 / CBS 513.65 / DSM 816 / NCTC 3887 / NRRL 1</strain>
    </source>
</reference>
<keyword evidence="4" id="KW-1185">Reference proteome</keyword>
<dbReference type="HOGENOM" id="CLU_101050_1_1_1"/>
<feature type="chain" id="PRO_5002633223" description="GPI anchored protein" evidence="2">
    <location>
        <begin position="19"/>
        <end position="189"/>
    </location>
</feature>